<evidence type="ECO:0000313" key="2">
    <source>
        <dbReference type="EMBL" id="KAK2098096.1"/>
    </source>
</evidence>
<keyword evidence="1" id="KW-1133">Transmembrane helix</keyword>
<sequence length="120" mass="13390">MRRSVGSLYLVVRDLLPLPNLIPTPSTDPLCDELCRTVIAAAVLFSFIVSVLLSAFCIHRYHKFAHKPPIPSAEMTFRRPAQAFPVSYSSSGARRPSLDSMENQVSVDAFKIPDFQRSHS</sequence>
<name>A0ABQ9UM06_SAGOE</name>
<evidence type="ECO:0000313" key="3">
    <source>
        <dbReference type="Proteomes" id="UP001266305"/>
    </source>
</evidence>
<gene>
    <name evidence="2" type="ORF">P7K49_023547</name>
</gene>
<keyword evidence="3" id="KW-1185">Reference proteome</keyword>
<proteinExistence type="predicted"/>
<organism evidence="2 3">
    <name type="scientific">Saguinus oedipus</name>
    <name type="common">Cotton-top tamarin</name>
    <name type="synonym">Oedipomidas oedipus</name>
    <dbReference type="NCBI Taxonomy" id="9490"/>
    <lineage>
        <taxon>Eukaryota</taxon>
        <taxon>Metazoa</taxon>
        <taxon>Chordata</taxon>
        <taxon>Craniata</taxon>
        <taxon>Vertebrata</taxon>
        <taxon>Euteleostomi</taxon>
        <taxon>Mammalia</taxon>
        <taxon>Eutheria</taxon>
        <taxon>Euarchontoglires</taxon>
        <taxon>Primates</taxon>
        <taxon>Haplorrhini</taxon>
        <taxon>Platyrrhini</taxon>
        <taxon>Cebidae</taxon>
        <taxon>Callitrichinae</taxon>
        <taxon>Saguinus</taxon>
    </lineage>
</organism>
<reference evidence="2 3" key="1">
    <citation type="submission" date="2023-05" db="EMBL/GenBank/DDBJ databases">
        <title>B98-5 Cell Line De Novo Hybrid Assembly: An Optical Mapping Approach.</title>
        <authorList>
            <person name="Kananen K."/>
            <person name="Auerbach J.A."/>
            <person name="Kautto E."/>
            <person name="Blachly J.S."/>
        </authorList>
    </citation>
    <scope>NUCLEOTIDE SEQUENCE [LARGE SCALE GENOMIC DNA]</scope>
    <source>
        <strain evidence="2">B95-8</strain>
        <tissue evidence="2">Cell line</tissue>
    </source>
</reference>
<dbReference type="Proteomes" id="UP001266305">
    <property type="component" value="Unassembled WGS sequence"/>
</dbReference>
<comment type="caution">
    <text evidence="2">The sequence shown here is derived from an EMBL/GenBank/DDBJ whole genome shotgun (WGS) entry which is preliminary data.</text>
</comment>
<protein>
    <submittedName>
        <fullName evidence="2">Uncharacterized protein</fullName>
    </submittedName>
</protein>
<accession>A0ABQ9UM06</accession>
<keyword evidence="1" id="KW-0812">Transmembrane</keyword>
<feature type="transmembrane region" description="Helical" evidence="1">
    <location>
        <begin position="38"/>
        <end position="58"/>
    </location>
</feature>
<evidence type="ECO:0000256" key="1">
    <source>
        <dbReference type="SAM" id="Phobius"/>
    </source>
</evidence>
<dbReference type="EMBL" id="JASSZA010000011">
    <property type="protein sequence ID" value="KAK2098096.1"/>
    <property type="molecule type" value="Genomic_DNA"/>
</dbReference>
<keyword evidence="1" id="KW-0472">Membrane</keyword>